<organism evidence="2 3">
    <name type="scientific">Elysia marginata</name>
    <dbReference type="NCBI Taxonomy" id="1093978"/>
    <lineage>
        <taxon>Eukaryota</taxon>
        <taxon>Metazoa</taxon>
        <taxon>Spiralia</taxon>
        <taxon>Lophotrochozoa</taxon>
        <taxon>Mollusca</taxon>
        <taxon>Gastropoda</taxon>
        <taxon>Heterobranchia</taxon>
        <taxon>Euthyneura</taxon>
        <taxon>Panpulmonata</taxon>
        <taxon>Sacoglossa</taxon>
        <taxon>Placobranchoidea</taxon>
        <taxon>Plakobranchidae</taxon>
        <taxon>Elysia</taxon>
    </lineage>
</organism>
<dbReference type="Proteomes" id="UP000762676">
    <property type="component" value="Unassembled WGS sequence"/>
</dbReference>
<sequence length="100" mass="11444">MADTSVSTLHQSTPAEVRRKSPSQLRRDRRRLHQRYLLSKENAPICLNDTESTNQTPMIDRTKTTKPSKLDLGQTLFRSDHPSQQELCVCPHSSVHTFSL</sequence>
<gene>
    <name evidence="2" type="ORF">ElyMa_005277100</name>
</gene>
<comment type="caution">
    <text evidence="2">The sequence shown here is derived from an EMBL/GenBank/DDBJ whole genome shotgun (WGS) entry which is preliminary data.</text>
</comment>
<evidence type="ECO:0000256" key="1">
    <source>
        <dbReference type="SAM" id="MobiDB-lite"/>
    </source>
</evidence>
<feature type="region of interest" description="Disordered" evidence="1">
    <location>
        <begin position="1"/>
        <end position="28"/>
    </location>
</feature>
<feature type="compositionally biased region" description="Polar residues" evidence="1">
    <location>
        <begin position="1"/>
        <end position="14"/>
    </location>
</feature>
<accession>A0AAV4K3U6</accession>
<dbReference type="AlphaFoldDB" id="A0AAV4K3U6"/>
<evidence type="ECO:0000313" key="3">
    <source>
        <dbReference type="Proteomes" id="UP000762676"/>
    </source>
</evidence>
<protein>
    <submittedName>
        <fullName evidence="2">Uncharacterized protein</fullName>
    </submittedName>
</protein>
<name>A0AAV4K3U6_9GAST</name>
<feature type="region of interest" description="Disordered" evidence="1">
    <location>
        <begin position="47"/>
        <end position="66"/>
    </location>
</feature>
<proteinExistence type="predicted"/>
<dbReference type="EMBL" id="BMAT01010532">
    <property type="protein sequence ID" value="GFS27516.1"/>
    <property type="molecule type" value="Genomic_DNA"/>
</dbReference>
<keyword evidence="3" id="KW-1185">Reference proteome</keyword>
<evidence type="ECO:0000313" key="2">
    <source>
        <dbReference type="EMBL" id="GFS27516.1"/>
    </source>
</evidence>
<reference evidence="2 3" key="1">
    <citation type="journal article" date="2021" name="Elife">
        <title>Chloroplast acquisition without the gene transfer in kleptoplastic sea slugs, Plakobranchus ocellatus.</title>
        <authorList>
            <person name="Maeda T."/>
            <person name="Takahashi S."/>
            <person name="Yoshida T."/>
            <person name="Shimamura S."/>
            <person name="Takaki Y."/>
            <person name="Nagai Y."/>
            <person name="Toyoda A."/>
            <person name="Suzuki Y."/>
            <person name="Arimoto A."/>
            <person name="Ishii H."/>
            <person name="Satoh N."/>
            <person name="Nishiyama T."/>
            <person name="Hasebe M."/>
            <person name="Maruyama T."/>
            <person name="Minagawa J."/>
            <person name="Obokata J."/>
            <person name="Shigenobu S."/>
        </authorList>
    </citation>
    <scope>NUCLEOTIDE SEQUENCE [LARGE SCALE GENOMIC DNA]</scope>
</reference>